<dbReference type="Proteomes" id="UP000289340">
    <property type="component" value="Chromosome 20"/>
</dbReference>
<keyword evidence="2" id="KW-1185">Reference proteome</keyword>
<gene>
    <name evidence="1" type="ORF">D0Y65_052995</name>
</gene>
<organism evidence="1 2">
    <name type="scientific">Glycine soja</name>
    <name type="common">Wild soybean</name>
    <dbReference type="NCBI Taxonomy" id="3848"/>
    <lineage>
        <taxon>Eukaryota</taxon>
        <taxon>Viridiplantae</taxon>
        <taxon>Streptophyta</taxon>
        <taxon>Embryophyta</taxon>
        <taxon>Tracheophyta</taxon>
        <taxon>Spermatophyta</taxon>
        <taxon>Magnoliopsida</taxon>
        <taxon>eudicotyledons</taxon>
        <taxon>Gunneridae</taxon>
        <taxon>Pentapetalae</taxon>
        <taxon>rosids</taxon>
        <taxon>fabids</taxon>
        <taxon>Fabales</taxon>
        <taxon>Fabaceae</taxon>
        <taxon>Papilionoideae</taxon>
        <taxon>50 kb inversion clade</taxon>
        <taxon>NPAAA clade</taxon>
        <taxon>indigoferoid/millettioid clade</taxon>
        <taxon>Phaseoleae</taxon>
        <taxon>Glycine</taxon>
        <taxon>Glycine subgen. Soja</taxon>
    </lineage>
</organism>
<proteinExistence type="predicted"/>
<protein>
    <submittedName>
        <fullName evidence="1">Uncharacterized protein</fullName>
    </submittedName>
</protein>
<comment type="caution">
    <text evidence="1">The sequence shown here is derived from an EMBL/GenBank/DDBJ whole genome shotgun (WGS) entry which is preliminary data.</text>
</comment>
<accession>A0A445F0D0</accession>
<evidence type="ECO:0000313" key="1">
    <source>
        <dbReference type="EMBL" id="RZB42236.1"/>
    </source>
</evidence>
<dbReference type="EMBL" id="QZWG01000020">
    <property type="protein sequence ID" value="RZB42236.1"/>
    <property type="molecule type" value="Genomic_DNA"/>
</dbReference>
<feature type="non-terminal residue" evidence="1">
    <location>
        <position position="1"/>
    </location>
</feature>
<dbReference type="AlphaFoldDB" id="A0A445F0D0"/>
<feature type="non-terminal residue" evidence="1">
    <location>
        <position position="50"/>
    </location>
</feature>
<reference evidence="1 2" key="1">
    <citation type="submission" date="2018-09" db="EMBL/GenBank/DDBJ databases">
        <title>A high-quality reference genome of wild soybean provides a powerful tool to mine soybean genomes.</title>
        <authorList>
            <person name="Xie M."/>
            <person name="Chung C.Y.L."/>
            <person name="Li M.-W."/>
            <person name="Wong F.-L."/>
            <person name="Chan T.-F."/>
            <person name="Lam H.-M."/>
        </authorList>
    </citation>
    <scope>NUCLEOTIDE SEQUENCE [LARGE SCALE GENOMIC DNA]</scope>
    <source>
        <strain evidence="2">cv. W05</strain>
        <tissue evidence="1">Hypocotyl of etiolated seedlings</tissue>
    </source>
</reference>
<evidence type="ECO:0000313" key="2">
    <source>
        <dbReference type="Proteomes" id="UP000289340"/>
    </source>
</evidence>
<sequence>AKDYVFEKKNENETKRGIIYKLEFINWSKIKSSKYLVLVMIAREVLLVPI</sequence>
<name>A0A445F0D0_GLYSO</name>